<dbReference type="AlphaFoldDB" id="A0A6A6A1I2"/>
<dbReference type="GeneID" id="54411310"/>
<dbReference type="Proteomes" id="UP000799771">
    <property type="component" value="Unassembled WGS sequence"/>
</dbReference>
<proteinExistence type="predicted"/>
<evidence type="ECO:0000256" key="1">
    <source>
        <dbReference type="SAM" id="MobiDB-lite"/>
    </source>
</evidence>
<dbReference type="OrthoDB" id="4590138at2759"/>
<gene>
    <name evidence="2" type="ORF">P153DRAFT_389888</name>
</gene>
<dbReference type="PANTHER" id="PTHR39474">
    <property type="entry name" value="UNNAMED PRODUCT"/>
    <property type="match status" value="1"/>
</dbReference>
<dbReference type="PANTHER" id="PTHR39474:SF1">
    <property type="entry name" value="FUNGAL SPECIFIC TRANSCRIPTION FACTOR"/>
    <property type="match status" value="1"/>
</dbReference>
<evidence type="ECO:0000313" key="2">
    <source>
        <dbReference type="EMBL" id="KAF2125033.1"/>
    </source>
</evidence>
<protein>
    <submittedName>
        <fullName evidence="2">Uncharacterized protein</fullName>
    </submittedName>
</protein>
<dbReference type="RefSeq" id="XP_033519426.1">
    <property type="nucleotide sequence ID" value="XM_033670878.1"/>
</dbReference>
<reference evidence="2" key="1">
    <citation type="journal article" date="2020" name="Stud. Mycol.">
        <title>101 Dothideomycetes genomes: a test case for predicting lifestyles and emergence of pathogens.</title>
        <authorList>
            <person name="Haridas S."/>
            <person name="Albert R."/>
            <person name="Binder M."/>
            <person name="Bloem J."/>
            <person name="Labutti K."/>
            <person name="Salamov A."/>
            <person name="Andreopoulos B."/>
            <person name="Baker S."/>
            <person name="Barry K."/>
            <person name="Bills G."/>
            <person name="Bluhm B."/>
            <person name="Cannon C."/>
            <person name="Castanera R."/>
            <person name="Culley D."/>
            <person name="Daum C."/>
            <person name="Ezra D."/>
            <person name="Gonzalez J."/>
            <person name="Henrissat B."/>
            <person name="Kuo A."/>
            <person name="Liang C."/>
            <person name="Lipzen A."/>
            <person name="Lutzoni F."/>
            <person name="Magnuson J."/>
            <person name="Mondo S."/>
            <person name="Nolan M."/>
            <person name="Ohm R."/>
            <person name="Pangilinan J."/>
            <person name="Park H.-J."/>
            <person name="Ramirez L."/>
            <person name="Alfaro M."/>
            <person name="Sun H."/>
            <person name="Tritt A."/>
            <person name="Yoshinaga Y."/>
            <person name="Zwiers L.-H."/>
            <person name="Turgeon B."/>
            <person name="Goodwin S."/>
            <person name="Spatafora J."/>
            <person name="Crous P."/>
            <person name="Grigoriev I."/>
        </authorList>
    </citation>
    <scope>NUCLEOTIDE SEQUENCE</scope>
    <source>
        <strain evidence="2">CBS 119687</strain>
    </source>
</reference>
<dbReference type="EMBL" id="ML977517">
    <property type="protein sequence ID" value="KAF2125033.1"/>
    <property type="molecule type" value="Genomic_DNA"/>
</dbReference>
<feature type="compositionally biased region" description="Low complexity" evidence="1">
    <location>
        <begin position="33"/>
        <end position="64"/>
    </location>
</feature>
<accession>A0A6A6A1I2</accession>
<name>A0A6A6A1I2_9PLEO</name>
<organism evidence="2 3">
    <name type="scientific">Dothidotthia symphoricarpi CBS 119687</name>
    <dbReference type="NCBI Taxonomy" id="1392245"/>
    <lineage>
        <taxon>Eukaryota</taxon>
        <taxon>Fungi</taxon>
        <taxon>Dikarya</taxon>
        <taxon>Ascomycota</taxon>
        <taxon>Pezizomycotina</taxon>
        <taxon>Dothideomycetes</taxon>
        <taxon>Pleosporomycetidae</taxon>
        <taxon>Pleosporales</taxon>
        <taxon>Dothidotthiaceae</taxon>
        <taxon>Dothidotthia</taxon>
    </lineage>
</organism>
<sequence length="139" mass="15098">MIPSSLLRKQLTRPHTHLTPLLRKMSTPSNKASPSTPSSQPQTQPQQTAPPTTDPDTTAPLTLPEPSTATHKLNVNGQGVKLDHLGPLVVNRDGTLSRIANWESMADIERSNTVRILGKRNMLRLEGLRGEGEVGGVEK</sequence>
<evidence type="ECO:0000313" key="3">
    <source>
        <dbReference type="Proteomes" id="UP000799771"/>
    </source>
</evidence>
<feature type="region of interest" description="Disordered" evidence="1">
    <location>
        <begin position="1"/>
        <end position="73"/>
    </location>
</feature>
<keyword evidence="3" id="KW-1185">Reference proteome</keyword>